<comment type="caution">
    <text evidence="3">The sequence shown here is derived from an EMBL/GenBank/DDBJ whole genome shotgun (WGS) entry which is preliminary data.</text>
</comment>
<dbReference type="HOGENOM" id="CLU_918874_0_0_1"/>
<evidence type="ECO:0000313" key="4">
    <source>
        <dbReference type="Proteomes" id="UP000030854"/>
    </source>
</evidence>
<protein>
    <submittedName>
        <fullName evidence="3">Putative powdery mildew-specific protein</fullName>
    </submittedName>
</protein>
<gene>
    <name evidence="3" type="ORF">EV44_g5280</name>
</gene>
<organism evidence="3 4">
    <name type="scientific">Uncinula necator</name>
    <name type="common">Grape powdery mildew</name>
    <dbReference type="NCBI Taxonomy" id="52586"/>
    <lineage>
        <taxon>Eukaryota</taxon>
        <taxon>Fungi</taxon>
        <taxon>Dikarya</taxon>
        <taxon>Ascomycota</taxon>
        <taxon>Pezizomycotina</taxon>
        <taxon>Leotiomycetes</taxon>
        <taxon>Erysiphales</taxon>
        <taxon>Erysiphaceae</taxon>
        <taxon>Erysiphe</taxon>
    </lineage>
</organism>
<sequence length="303" mass="34736">MAERKDKHINFLEQKLTYALSAAIFMPFKGINFEANSESTSPVQSLMSTTLTTTTTTHVLTSLDPATKLEKILKHLPQQQDVVRNKMIEIILDQIEEVKQKARKELENNKILRDRLWAKEEKERERLDLVELEEMLRRLKAPPKERYSYELHPESSFNEGYQPLPEKPRQDIDGDVEMNTGLAVNAWQNTRQIKDQLAQDMLIIVRCGLRELDKYDRHCRSVLQPYESSLARRTAGPSRNNTDPKSNPKMNSMAPQATKLGSSSRIGATHDVGRLSNGMPVSMERHPASKIESLGELMRRSNK</sequence>
<dbReference type="Proteomes" id="UP000030854">
    <property type="component" value="Unassembled WGS sequence"/>
</dbReference>
<feature type="compositionally biased region" description="Polar residues" evidence="2">
    <location>
        <begin position="237"/>
        <end position="266"/>
    </location>
</feature>
<name>A0A0B1P9W6_UNCNE</name>
<accession>A0A0B1P9W6</accession>
<keyword evidence="1" id="KW-0175">Coiled coil</keyword>
<evidence type="ECO:0000313" key="3">
    <source>
        <dbReference type="EMBL" id="KHJ33731.1"/>
    </source>
</evidence>
<evidence type="ECO:0000256" key="1">
    <source>
        <dbReference type="SAM" id="Coils"/>
    </source>
</evidence>
<reference evidence="3 4" key="1">
    <citation type="journal article" date="2014" name="BMC Genomics">
        <title>Adaptive genomic structural variation in the grape powdery mildew pathogen, Erysiphe necator.</title>
        <authorList>
            <person name="Jones L."/>
            <person name="Riaz S."/>
            <person name="Morales-Cruz A."/>
            <person name="Amrine K.C."/>
            <person name="McGuire B."/>
            <person name="Gubler W.D."/>
            <person name="Walker M.A."/>
            <person name="Cantu D."/>
        </authorList>
    </citation>
    <scope>NUCLEOTIDE SEQUENCE [LARGE SCALE GENOMIC DNA]</scope>
    <source>
        <strain evidence="4">c</strain>
    </source>
</reference>
<proteinExistence type="predicted"/>
<keyword evidence="4" id="KW-1185">Reference proteome</keyword>
<feature type="region of interest" description="Disordered" evidence="2">
    <location>
        <begin position="230"/>
        <end position="303"/>
    </location>
</feature>
<dbReference type="OrthoDB" id="3541874at2759"/>
<dbReference type="EMBL" id="JNVN01001265">
    <property type="protein sequence ID" value="KHJ33731.1"/>
    <property type="molecule type" value="Genomic_DNA"/>
</dbReference>
<dbReference type="OMA" id="HINFLEQ"/>
<feature type="coiled-coil region" evidence="1">
    <location>
        <begin position="85"/>
        <end position="115"/>
    </location>
</feature>
<evidence type="ECO:0000256" key="2">
    <source>
        <dbReference type="SAM" id="MobiDB-lite"/>
    </source>
</evidence>
<dbReference type="AlphaFoldDB" id="A0A0B1P9W6"/>